<dbReference type="KEGG" id="dst:VUQ06_07945"/>
<dbReference type="PIRSF" id="PIRSF037228">
    <property type="entry name" value="Lant_mod_RumM"/>
    <property type="match status" value="1"/>
</dbReference>
<feature type="binding site" evidence="1">
    <location>
        <position position="777"/>
    </location>
    <ligand>
        <name>Zn(2+)</name>
        <dbReference type="ChEBI" id="CHEBI:29105"/>
    </ligand>
</feature>
<evidence type="ECO:0000259" key="2">
    <source>
        <dbReference type="Pfam" id="PF13575"/>
    </source>
</evidence>
<dbReference type="GO" id="GO:0046872">
    <property type="term" value="F:metal ion binding"/>
    <property type="evidence" value="ECO:0007669"/>
    <property type="project" value="UniProtKB-KW"/>
</dbReference>
<dbReference type="GO" id="GO:0031179">
    <property type="term" value="P:peptide modification"/>
    <property type="evidence" value="ECO:0007669"/>
    <property type="project" value="InterPro"/>
</dbReference>
<evidence type="ECO:0000313" key="3">
    <source>
        <dbReference type="EMBL" id="XBC45989.1"/>
    </source>
</evidence>
<dbReference type="EMBL" id="CP142433">
    <property type="protein sequence ID" value="XBC45989.1"/>
    <property type="molecule type" value="Genomic_DNA"/>
</dbReference>
<gene>
    <name evidence="4" type="primary">lanM</name>
    <name evidence="4" type="ORF">VUQ06_07945</name>
    <name evidence="3" type="ORF">VUQ08_09145</name>
</gene>
<name>A0AB74TRP2_9LACT</name>
<dbReference type="InterPro" id="IPR025410">
    <property type="entry name" value="Lant_dehyd"/>
</dbReference>
<accession>A0AB74TRP2</accession>
<dbReference type="AlphaFoldDB" id="A0AB74TRP2"/>
<feature type="binding site" evidence="1">
    <location>
        <position position="831"/>
    </location>
    <ligand>
        <name>Zn(2+)</name>
        <dbReference type="ChEBI" id="CHEBI:29105"/>
    </ligand>
</feature>
<evidence type="ECO:0000313" key="4">
    <source>
        <dbReference type="EMBL" id="XBC49407.1"/>
    </source>
</evidence>
<dbReference type="Gene3D" id="1.50.10.20">
    <property type="match status" value="1"/>
</dbReference>
<dbReference type="SUPFAM" id="SSF158745">
    <property type="entry name" value="LanC-like"/>
    <property type="match status" value="1"/>
</dbReference>
<feature type="domain" description="Lantibiotic biosynthesis protein dehydration" evidence="2">
    <location>
        <begin position="99"/>
        <end position="462"/>
    </location>
</feature>
<dbReference type="RefSeq" id="WP_347300361.1">
    <property type="nucleotide sequence ID" value="NZ_CP142433.1"/>
</dbReference>
<keyword evidence="1" id="KW-0479">Metal-binding</keyword>
<evidence type="ECO:0000256" key="1">
    <source>
        <dbReference type="PIRSR" id="PIRSR607822-1"/>
    </source>
</evidence>
<dbReference type="EMBL" id="CP142435">
    <property type="protein sequence ID" value="XBC49407.1"/>
    <property type="molecule type" value="Genomic_DNA"/>
</dbReference>
<dbReference type="InterPro" id="IPR007822">
    <property type="entry name" value="LANC-like"/>
</dbReference>
<dbReference type="InterPro" id="IPR017146">
    <property type="entry name" value="Lanti_2_LanM"/>
</dbReference>
<reference evidence="4" key="1">
    <citation type="submission" date="2023-12" db="EMBL/GenBank/DDBJ databases">
        <title>Dolosigranulum savutii sp. nov. isolated from human upper respiratory samples collected in Botswana.</title>
        <authorList>
            <person name="Kelly M.S."/>
        </authorList>
    </citation>
    <scope>NUCLEOTIDE SEQUENCE</scope>
    <source>
        <strain evidence="4">MSK294</strain>
        <strain evidence="3">MSK433</strain>
    </source>
</reference>
<dbReference type="SMART" id="SM01260">
    <property type="entry name" value="LANC_like"/>
    <property type="match status" value="1"/>
</dbReference>
<dbReference type="Pfam" id="PF13575">
    <property type="entry name" value="DUF4135"/>
    <property type="match status" value="1"/>
</dbReference>
<feature type="binding site" evidence="1">
    <location>
        <position position="832"/>
    </location>
    <ligand>
        <name>Zn(2+)</name>
        <dbReference type="ChEBI" id="CHEBI:29105"/>
    </ligand>
</feature>
<protein>
    <submittedName>
        <fullName evidence="4">Type 2 lanthipeptide synthetase LanM</fullName>
    </submittedName>
</protein>
<keyword evidence="1" id="KW-0862">Zinc</keyword>
<dbReference type="Pfam" id="PF05147">
    <property type="entry name" value="LANC_like"/>
    <property type="match status" value="1"/>
</dbReference>
<dbReference type="NCBIfam" id="TIGR03897">
    <property type="entry name" value="lanti_2_LanM"/>
    <property type="match status" value="1"/>
</dbReference>
<dbReference type="PRINTS" id="PR01950">
    <property type="entry name" value="LANCSUPER"/>
</dbReference>
<sequence>MLEKLSTVIETISIEEITHYFICDEKINYLTDIHNYDFKNILREINNDVYPIIETIIVDMYHTLKESGELEGDSLQKDFKQLTVILEREKCIDRLFDQYPCAKTIIRKLIFDIVNELTEIFDRFEKDKNELSILLNDDLKMIKNIELSQGDRHDNRTVAKVTFSNNRALFYKPRNLKTDLIYNDYLSFYEQHSNIVFKKLKVLTRCAYAWQEAAEINQNLSLDEAKEYYYRAGFLLALFTIFRGTDIHFENIIVSDLCPVIIDSETMFSSAHFENLKTNNGKSINQSVLGTAMLPFKDQLYDINISGLFPKSEISKQLKVEILIEDETQGLKYESMAITSEIFPNAVLVDNKIIDYKLVMSDLEKGVREGLEIIANNKEHFLRIIQKYDSKCIKIRKLLRGTQVYYTFLNELKKPAALSDERVRDKILRILSKNFSPTNFGYLRVENEIFDLKQMNIPYFYTYLKDNDLYSRDKVICKNYHNITAWDNMKHAIEQLDQNMIDYQIHLLNLSLTVDNFSEDDINGSFNEEVNKVENIYKDLYPYELLKREVIIEDGNRSYIYMLGFNEKNLKITINDPGLYMGGGILHYLGSYAYTQNDDEIKNFCKRMINQLFNQYQEQRSNGEKISYNVYQGFGGLVYICYNFYQYFDDEEIRDYTETISKGMVNYLENSNRANSDFDYINGDLSLIVLLIKLFSETTLRITNRKTMKSILRKYYELLRGENISEIGLAHGLSGVILTLSYIYKITEDKDILKFMYELVEKEDCLIDENIIDGSWCRGVGGILISRYTSLDNIKNSSDKKLKQKLQKTIKKLNQKEYVDVFLDKNNICLCHGFAGTVDILAYIGRISKNNHIEELQQLYINEHAIKQFEWFKGSNYVLESFMLGATGSLYSLLHKQFDIPSVSGLNLFFKKSR</sequence>
<proteinExistence type="predicted"/>
<organism evidence="4">
    <name type="scientific">Dolosigranulum savutiense</name>
    <dbReference type="NCBI Taxonomy" id="3110288"/>
    <lineage>
        <taxon>Bacteria</taxon>
        <taxon>Bacillati</taxon>
        <taxon>Bacillota</taxon>
        <taxon>Bacilli</taxon>
        <taxon>Lactobacillales</taxon>
        <taxon>Carnobacteriaceae</taxon>
        <taxon>Dolosigranulum</taxon>
    </lineage>
</organism>